<protein>
    <recommendedName>
        <fullName evidence="1">UBL3-like ubiquitin domain-containing protein</fullName>
    </recommendedName>
</protein>
<dbReference type="Proteomes" id="UP000708148">
    <property type="component" value="Unassembled WGS sequence"/>
</dbReference>
<organism evidence="2 3">
    <name type="scientific">Ostreobium quekettii</name>
    <dbReference type="NCBI Taxonomy" id="121088"/>
    <lineage>
        <taxon>Eukaryota</taxon>
        <taxon>Viridiplantae</taxon>
        <taxon>Chlorophyta</taxon>
        <taxon>core chlorophytes</taxon>
        <taxon>Ulvophyceae</taxon>
        <taxon>TCBD clade</taxon>
        <taxon>Bryopsidales</taxon>
        <taxon>Ostreobineae</taxon>
        <taxon>Ostreobiaceae</taxon>
        <taxon>Ostreobium</taxon>
    </lineage>
</organism>
<dbReference type="AlphaFoldDB" id="A0A8S1J1V1"/>
<dbReference type="SUPFAM" id="SSF54236">
    <property type="entry name" value="Ubiquitin-like"/>
    <property type="match status" value="1"/>
</dbReference>
<proteinExistence type="predicted"/>
<comment type="caution">
    <text evidence="2">The sequence shown here is derived from an EMBL/GenBank/DDBJ whole genome shotgun (WGS) entry which is preliminary data.</text>
</comment>
<name>A0A8S1J1V1_9CHLO</name>
<evidence type="ECO:0000313" key="3">
    <source>
        <dbReference type="Proteomes" id="UP000708148"/>
    </source>
</evidence>
<accession>A0A8S1J1V1</accession>
<sequence>MAKEFRVRFRHSAGDLGPFVFSKDTTITQVKDHVFSQWPKDGDFALDPPTSAGEIRLILRGKFLDDTRALFDYRKEMGDPDTDSIVTMHLVVRKMANSGKGGKQGGSCCACCSIQ</sequence>
<feature type="domain" description="UBL3-like ubiquitin" evidence="1">
    <location>
        <begin position="4"/>
        <end position="103"/>
    </location>
</feature>
<gene>
    <name evidence="2" type="ORF">OSTQU699_LOCUS6881</name>
</gene>
<dbReference type="InterPro" id="IPR040015">
    <property type="entry name" value="UBL3-like"/>
</dbReference>
<evidence type="ECO:0000313" key="2">
    <source>
        <dbReference type="EMBL" id="CAD7701522.1"/>
    </source>
</evidence>
<dbReference type="Pfam" id="PF13881">
    <property type="entry name" value="Rad60-SLD_2"/>
    <property type="match status" value="1"/>
</dbReference>
<dbReference type="EMBL" id="CAJHUC010001558">
    <property type="protein sequence ID" value="CAD7701522.1"/>
    <property type="molecule type" value="Genomic_DNA"/>
</dbReference>
<dbReference type="Gene3D" id="3.10.20.90">
    <property type="entry name" value="Phosphatidylinositol 3-kinase Catalytic Subunit, Chain A, domain 1"/>
    <property type="match status" value="1"/>
</dbReference>
<dbReference type="OrthoDB" id="1043111at2759"/>
<dbReference type="InterPro" id="IPR039540">
    <property type="entry name" value="UBL3-like_ubiquitin_dom"/>
</dbReference>
<dbReference type="PANTHER" id="PTHR13169:SF0">
    <property type="entry name" value="UBIQUITIN-LIKE PROTEIN 3"/>
    <property type="match status" value="1"/>
</dbReference>
<dbReference type="InterPro" id="IPR029071">
    <property type="entry name" value="Ubiquitin-like_domsf"/>
</dbReference>
<keyword evidence="3" id="KW-1185">Reference proteome</keyword>
<reference evidence="2" key="1">
    <citation type="submission" date="2020-12" db="EMBL/GenBank/DDBJ databases">
        <authorList>
            <person name="Iha C."/>
        </authorList>
    </citation>
    <scope>NUCLEOTIDE SEQUENCE</scope>
</reference>
<evidence type="ECO:0000259" key="1">
    <source>
        <dbReference type="Pfam" id="PF13881"/>
    </source>
</evidence>
<dbReference type="PANTHER" id="PTHR13169">
    <property type="entry name" value="UBIQUITIN-LIKE PROTEIN 3 HCG-1 PROTEIN"/>
    <property type="match status" value="1"/>
</dbReference>